<evidence type="ECO:0000313" key="1">
    <source>
        <dbReference type="EMBL" id="GBN00164.1"/>
    </source>
</evidence>
<proteinExistence type="predicted"/>
<protein>
    <submittedName>
        <fullName evidence="1">Uncharacterized protein</fullName>
    </submittedName>
</protein>
<sequence>MSSLPILHEFPALPSNNAFLSLPTIISVCFTSPTCSFASILNKPITSLTRPLLSQTASLQFPLPHCSRPITSQALLSSLIPSLPISATESELPTIFPKPLPQCSCFMTSSHASLSNLIPSFSPPTTKSEIFFYIF</sequence>
<comment type="caution">
    <text evidence="1">The sequence shown here is derived from an EMBL/GenBank/DDBJ whole genome shotgun (WGS) entry which is preliminary data.</text>
</comment>
<keyword evidence="2" id="KW-1185">Reference proteome</keyword>
<evidence type="ECO:0000313" key="2">
    <source>
        <dbReference type="Proteomes" id="UP000499080"/>
    </source>
</evidence>
<dbReference type="AlphaFoldDB" id="A0A4Y2KBU7"/>
<organism evidence="1 2">
    <name type="scientific">Araneus ventricosus</name>
    <name type="common">Orbweaver spider</name>
    <name type="synonym">Epeira ventricosa</name>
    <dbReference type="NCBI Taxonomy" id="182803"/>
    <lineage>
        <taxon>Eukaryota</taxon>
        <taxon>Metazoa</taxon>
        <taxon>Ecdysozoa</taxon>
        <taxon>Arthropoda</taxon>
        <taxon>Chelicerata</taxon>
        <taxon>Arachnida</taxon>
        <taxon>Araneae</taxon>
        <taxon>Araneomorphae</taxon>
        <taxon>Entelegynae</taxon>
        <taxon>Araneoidea</taxon>
        <taxon>Araneidae</taxon>
        <taxon>Araneus</taxon>
    </lineage>
</organism>
<dbReference type="Proteomes" id="UP000499080">
    <property type="component" value="Unassembled WGS sequence"/>
</dbReference>
<gene>
    <name evidence="1" type="ORF">AVEN_60176_1</name>
</gene>
<reference evidence="1 2" key="1">
    <citation type="journal article" date="2019" name="Sci. Rep.">
        <title>Orb-weaving spider Araneus ventricosus genome elucidates the spidroin gene catalogue.</title>
        <authorList>
            <person name="Kono N."/>
            <person name="Nakamura H."/>
            <person name="Ohtoshi R."/>
            <person name="Moran D.A.P."/>
            <person name="Shinohara A."/>
            <person name="Yoshida Y."/>
            <person name="Fujiwara M."/>
            <person name="Mori M."/>
            <person name="Tomita M."/>
            <person name="Arakawa K."/>
        </authorList>
    </citation>
    <scope>NUCLEOTIDE SEQUENCE [LARGE SCALE GENOMIC DNA]</scope>
</reference>
<name>A0A4Y2KBU7_ARAVE</name>
<dbReference type="EMBL" id="BGPR01271693">
    <property type="protein sequence ID" value="GBN00164.1"/>
    <property type="molecule type" value="Genomic_DNA"/>
</dbReference>
<accession>A0A4Y2KBU7</accession>